<protein>
    <recommendedName>
        <fullName evidence="3">Secretion system C-terminal sorting domain-containing protein</fullName>
    </recommendedName>
</protein>
<dbReference type="AlphaFoldDB" id="A0A0S8G397"/>
<gene>
    <name evidence="1" type="ORF">AMJ87_13535</name>
</gene>
<evidence type="ECO:0008006" key="3">
    <source>
        <dbReference type="Google" id="ProtNLM"/>
    </source>
</evidence>
<sequence>MTDLTSADHFDVELDSQDRIWVMTRDGIYYYDPELDSSEGFSYSNLGIHIRFLTSSNELIQVQGFTFDAGRQCFWLGGETGLLQLAMQSDTASLLDSVIIYPNPVVGHDVVRIGNVPSDSRVTIYSLSGRKVAEDLTPDPAFGEVVWLIPDAVGSGVYVVLIQSERYGKTVSKFAIVR</sequence>
<evidence type="ECO:0000313" key="2">
    <source>
        <dbReference type="Proteomes" id="UP000051096"/>
    </source>
</evidence>
<comment type="caution">
    <text evidence="1">The sequence shown here is derived from an EMBL/GenBank/DDBJ whole genome shotgun (WGS) entry which is preliminary data.</text>
</comment>
<dbReference type="Proteomes" id="UP000051096">
    <property type="component" value="Unassembled WGS sequence"/>
</dbReference>
<dbReference type="InterPro" id="IPR015943">
    <property type="entry name" value="WD40/YVTN_repeat-like_dom_sf"/>
</dbReference>
<evidence type="ECO:0000313" key="1">
    <source>
        <dbReference type="EMBL" id="KPK67310.1"/>
    </source>
</evidence>
<dbReference type="NCBIfam" id="TIGR04183">
    <property type="entry name" value="Por_Secre_tail"/>
    <property type="match status" value="1"/>
</dbReference>
<organism evidence="1 2">
    <name type="scientific">candidate division WOR_3 bacterium SM23_60</name>
    <dbReference type="NCBI Taxonomy" id="1703780"/>
    <lineage>
        <taxon>Bacteria</taxon>
        <taxon>Bacteria division WOR-3</taxon>
    </lineage>
</organism>
<dbReference type="EMBL" id="LJUO01000228">
    <property type="protein sequence ID" value="KPK67310.1"/>
    <property type="molecule type" value="Genomic_DNA"/>
</dbReference>
<accession>A0A0S8G397</accession>
<proteinExistence type="predicted"/>
<reference evidence="1 2" key="1">
    <citation type="journal article" date="2015" name="Microbiome">
        <title>Genomic resolution of linkages in carbon, nitrogen, and sulfur cycling among widespread estuary sediment bacteria.</title>
        <authorList>
            <person name="Baker B.J."/>
            <person name="Lazar C.S."/>
            <person name="Teske A.P."/>
            <person name="Dick G.J."/>
        </authorList>
    </citation>
    <scope>NUCLEOTIDE SEQUENCE [LARGE SCALE GENOMIC DNA]</scope>
    <source>
        <strain evidence="1">SM23_60</strain>
    </source>
</reference>
<dbReference type="InterPro" id="IPR026444">
    <property type="entry name" value="Secre_tail"/>
</dbReference>
<name>A0A0S8G397_UNCW3</name>
<dbReference type="Gene3D" id="2.130.10.10">
    <property type="entry name" value="YVTN repeat-like/Quinoprotein amine dehydrogenase"/>
    <property type="match status" value="1"/>
</dbReference>